<keyword evidence="4" id="KW-0067">ATP-binding</keyword>
<dbReference type="PROSITE" id="PS50862">
    <property type="entry name" value="AA_TRNA_LIGASE_II"/>
    <property type="match status" value="1"/>
</dbReference>
<comment type="caution">
    <text evidence="8">The sequence shown here is derived from an EMBL/GenBank/DDBJ whole genome shotgun (WGS) entry which is preliminary data.</text>
</comment>
<keyword evidence="9" id="KW-1185">Reference proteome</keyword>
<dbReference type="InterPro" id="IPR004524">
    <property type="entry name" value="Asp-tRNA-ligase_1"/>
</dbReference>
<evidence type="ECO:0000256" key="6">
    <source>
        <dbReference type="ARBA" id="ARBA00023146"/>
    </source>
</evidence>
<evidence type="ECO:0000256" key="2">
    <source>
        <dbReference type="ARBA" id="ARBA00022598"/>
    </source>
</evidence>
<evidence type="ECO:0000256" key="4">
    <source>
        <dbReference type="ARBA" id="ARBA00022840"/>
    </source>
</evidence>
<dbReference type="GO" id="GO:0006422">
    <property type="term" value="P:aspartyl-tRNA aminoacylation"/>
    <property type="evidence" value="ECO:0007669"/>
    <property type="project" value="TreeGrafter"/>
</dbReference>
<organism evidence="8 9">
    <name type="scientific">Mycena citricolor</name>
    <dbReference type="NCBI Taxonomy" id="2018698"/>
    <lineage>
        <taxon>Eukaryota</taxon>
        <taxon>Fungi</taxon>
        <taxon>Dikarya</taxon>
        <taxon>Basidiomycota</taxon>
        <taxon>Agaricomycotina</taxon>
        <taxon>Agaricomycetes</taxon>
        <taxon>Agaricomycetidae</taxon>
        <taxon>Agaricales</taxon>
        <taxon>Marasmiineae</taxon>
        <taxon>Mycenaceae</taxon>
        <taxon>Mycena</taxon>
    </lineage>
</organism>
<dbReference type="GO" id="GO:0005524">
    <property type="term" value="F:ATP binding"/>
    <property type="evidence" value="ECO:0007669"/>
    <property type="project" value="UniProtKB-KW"/>
</dbReference>
<evidence type="ECO:0000256" key="3">
    <source>
        <dbReference type="ARBA" id="ARBA00022741"/>
    </source>
</evidence>
<dbReference type="Gene3D" id="3.30.1360.30">
    <property type="entry name" value="GAD-like domain"/>
    <property type="match status" value="1"/>
</dbReference>
<dbReference type="Pfam" id="PF01336">
    <property type="entry name" value="tRNA_anti-codon"/>
    <property type="match status" value="1"/>
</dbReference>
<dbReference type="GO" id="GO:0003676">
    <property type="term" value="F:nucleic acid binding"/>
    <property type="evidence" value="ECO:0007669"/>
    <property type="project" value="InterPro"/>
</dbReference>
<dbReference type="InterPro" id="IPR004365">
    <property type="entry name" value="NA-bd_OB_tRNA"/>
</dbReference>
<proteinExistence type="inferred from homology"/>
<evidence type="ECO:0000313" key="9">
    <source>
        <dbReference type="Proteomes" id="UP001295794"/>
    </source>
</evidence>
<reference evidence="8" key="1">
    <citation type="submission" date="2023-11" db="EMBL/GenBank/DDBJ databases">
        <authorList>
            <person name="De Vega J J."/>
            <person name="De Vega J J."/>
        </authorList>
    </citation>
    <scope>NUCLEOTIDE SEQUENCE</scope>
</reference>
<evidence type="ECO:0000259" key="7">
    <source>
        <dbReference type="PROSITE" id="PS50862"/>
    </source>
</evidence>
<evidence type="ECO:0000256" key="5">
    <source>
        <dbReference type="ARBA" id="ARBA00022917"/>
    </source>
</evidence>
<dbReference type="SUPFAM" id="SSF50249">
    <property type="entry name" value="Nucleic acid-binding proteins"/>
    <property type="match status" value="1"/>
</dbReference>
<dbReference type="AlphaFoldDB" id="A0AAD2K2T2"/>
<dbReference type="Gene3D" id="2.40.50.140">
    <property type="entry name" value="Nucleic acid-binding proteins"/>
    <property type="match status" value="1"/>
</dbReference>
<dbReference type="GO" id="GO:0005739">
    <property type="term" value="C:mitochondrion"/>
    <property type="evidence" value="ECO:0007669"/>
    <property type="project" value="TreeGrafter"/>
</dbReference>
<dbReference type="PANTHER" id="PTHR22594">
    <property type="entry name" value="ASPARTYL/LYSYL-TRNA SYNTHETASE"/>
    <property type="match status" value="1"/>
</dbReference>
<dbReference type="CDD" id="cd04317">
    <property type="entry name" value="EcAspRS_like_N"/>
    <property type="match status" value="1"/>
</dbReference>
<dbReference type="PRINTS" id="PR01042">
    <property type="entry name" value="TRNASYNTHASP"/>
</dbReference>
<name>A0AAD2K2T2_9AGAR</name>
<dbReference type="InterPro" id="IPR002312">
    <property type="entry name" value="Asp/Asn-tRNA-synth_IIb"/>
</dbReference>
<accession>A0AAD2K2T2</accession>
<dbReference type="NCBIfam" id="NF001750">
    <property type="entry name" value="PRK00476.1"/>
    <property type="match status" value="1"/>
</dbReference>
<dbReference type="InterPro" id="IPR004115">
    <property type="entry name" value="GAD-like_sf"/>
</dbReference>
<dbReference type="InterPro" id="IPR006195">
    <property type="entry name" value="aa-tRNA-synth_II"/>
</dbReference>
<keyword evidence="5" id="KW-0648">Protein biosynthesis</keyword>
<dbReference type="InterPro" id="IPR047089">
    <property type="entry name" value="Asp-tRNA-ligase_1_N"/>
</dbReference>
<keyword evidence="2" id="KW-0436">Ligase</keyword>
<gene>
    <name evidence="8" type="ORF">MYCIT1_LOCUS23729</name>
</gene>
<dbReference type="InterPro" id="IPR004364">
    <property type="entry name" value="Aa-tRNA-synt_II"/>
</dbReference>
<dbReference type="InterPro" id="IPR045864">
    <property type="entry name" value="aa-tRNA-synth_II/BPL/LPL"/>
</dbReference>
<dbReference type="InterPro" id="IPR012340">
    <property type="entry name" value="NA-bd_OB-fold"/>
</dbReference>
<evidence type="ECO:0000256" key="1">
    <source>
        <dbReference type="ARBA" id="ARBA00006303"/>
    </source>
</evidence>
<dbReference type="Gene3D" id="3.30.930.10">
    <property type="entry name" value="Bira Bifunctional Protein, Domain 2"/>
    <property type="match status" value="1"/>
</dbReference>
<comment type="similarity">
    <text evidence="1">Belongs to the class-II aminoacyl-tRNA synthetase family. Type 1 subfamily.</text>
</comment>
<feature type="domain" description="Aminoacyl-transfer RNA synthetases class-II family profile" evidence="7">
    <location>
        <begin position="189"/>
        <end position="645"/>
    </location>
</feature>
<evidence type="ECO:0000313" key="8">
    <source>
        <dbReference type="EMBL" id="CAK5275755.1"/>
    </source>
</evidence>
<keyword evidence="6" id="KW-0030">Aminoacyl-tRNA synthetase</keyword>
<keyword evidence="3" id="KW-0547">Nucleotide-binding</keyword>
<dbReference type="HAMAP" id="MF_00044">
    <property type="entry name" value="Asp_tRNA_synth_type1"/>
    <property type="match status" value="1"/>
</dbReference>
<dbReference type="GO" id="GO:0004815">
    <property type="term" value="F:aspartate-tRNA ligase activity"/>
    <property type="evidence" value="ECO:0007669"/>
    <property type="project" value="TreeGrafter"/>
</dbReference>
<dbReference type="NCBIfam" id="TIGR00459">
    <property type="entry name" value="aspS_bact"/>
    <property type="match status" value="1"/>
</dbReference>
<dbReference type="Pfam" id="PF00152">
    <property type="entry name" value="tRNA-synt_2"/>
    <property type="match status" value="1"/>
</dbReference>
<protein>
    <recommendedName>
        <fullName evidence="7">Aminoacyl-transfer RNA synthetases class-II family profile domain-containing protein</fullName>
    </recommendedName>
</protein>
<dbReference type="SUPFAM" id="SSF55681">
    <property type="entry name" value="Class II aaRS and biotin synthetases"/>
    <property type="match status" value="1"/>
</dbReference>
<dbReference type="EMBL" id="CAVNYO010000405">
    <property type="protein sequence ID" value="CAK5275755.1"/>
    <property type="molecule type" value="Genomic_DNA"/>
</dbReference>
<sequence>MIPQTVINTTVISSTPSASHMRVLVHCKSVPRFRSYSSTPLKPHSAPFPARTHNCGVLTAADVGSRVVLTGWLLPERKGGKLLSFYPLQDSFGTTQLVVNHSSDRSSLSDIPTESAVLIEGTVVARPQAARRPGPTGDIDVHVDRHILLNPADANLPFFPLSGRTLPNDELRARFRYLDLRRPSLSSNLRTRSRVSHLVRNSLHELDFTEVETPVLLRSSPEGAREFLVPTRLATAVDEPRFFALPQSPQQPKQLLICSGGVDKYFQIAKCFRDEDGRKDRQPEFTQIDLEMAFVSWGKASESTDGWRIGGGEVRTVVEMLVKKIWKEVLDIQLETTFRVMTYSEAMKRYGSDKPDTRFGLEIVDVTRFLPSDVRSALEAEDQVLECIPVRQSMESELMHAARKCEFSSPVRRVVFTEKNASQWLAGTAGQDDSVNQELGLQAGDVLWTCISPKTPSGGSTLLGQVRLQMSELAQASGAASQGFCNFQAQSRIGRLVLDAQPHFLWITEFPLFTRADGDKEFLAQGRWSSSHHPFTAPMWEDIAAMYAGDIAQASLVAVRGQHYDLVLNGTEIGGGSVRLHDSEMQDYIFSNVLQLNEQEKAPFAQLIHALRCGAPPHGGIALGFDRLMAILCGTASIRDVIAFPKTSVGTDLLFKSPAKVEGRILDQYGIQAQA</sequence>
<dbReference type="Proteomes" id="UP001295794">
    <property type="component" value="Unassembled WGS sequence"/>
</dbReference>
<dbReference type="PANTHER" id="PTHR22594:SF5">
    <property type="entry name" value="ASPARTATE--TRNA LIGASE, MITOCHONDRIAL"/>
    <property type="match status" value="1"/>
</dbReference>